<accession>A0A426ZQH0</accession>
<organism evidence="1 2">
    <name type="scientific">Ensete ventricosum</name>
    <name type="common">Abyssinian banana</name>
    <name type="synonym">Musa ensete</name>
    <dbReference type="NCBI Taxonomy" id="4639"/>
    <lineage>
        <taxon>Eukaryota</taxon>
        <taxon>Viridiplantae</taxon>
        <taxon>Streptophyta</taxon>
        <taxon>Embryophyta</taxon>
        <taxon>Tracheophyta</taxon>
        <taxon>Spermatophyta</taxon>
        <taxon>Magnoliopsida</taxon>
        <taxon>Liliopsida</taxon>
        <taxon>Zingiberales</taxon>
        <taxon>Musaceae</taxon>
        <taxon>Ensete</taxon>
    </lineage>
</organism>
<evidence type="ECO:0000313" key="1">
    <source>
        <dbReference type="EMBL" id="RRT66256.1"/>
    </source>
</evidence>
<gene>
    <name evidence="1" type="ORF">B296_00007865</name>
</gene>
<sequence>MVLGVCQDDARELARRRSRLIERLSRVAEKLTGSKDDVVGSHRSSLGDSPKGLRSLLGIYREIAEKRPDDLPQECQRLP</sequence>
<dbReference type="AlphaFoldDB" id="A0A426ZQH0"/>
<dbReference type="Proteomes" id="UP000287651">
    <property type="component" value="Unassembled WGS sequence"/>
</dbReference>
<comment type="caution">
    <text evidence="1">The sequence shown here is derived from an EMBL/GenBank/DDBJ whole genome shotgun (WGS) entry which is preliminary data.</text>
</comment>
<name>A0A426ZQH0_ENSVE</name>
<evidence type="ECO:0000313" key="2">
    <source>
        <dbReference type="Proteomes" id="UP000287651"/>
    </source>
</evidence>
<proteinExistence type="predicted"/>
<protein>
    <submittedName>
        <fullName evidence="1">Uncharacterized protein</fullName>
    </submittedName>
</protein>
<dbReference type="EMBL" id="AMZH03005499">
    <property type="protein sequence ID" value="RRT66256.1"/>
    <property type="molecule type" value="Genomic_DNA"/>
</dbReference>
<reference evidence="1 2" key="1">
    <citation type="journal article" date="2014" name="Agronomy (Basel)">
        <title>A Draft Genome Sequence for Ensete ventricosum, the Drought-Tolerant Tree Against Hunger.</title>
        <authorList>
            <person name="Harrison J."/>
            <person name="Moore K.A."/>
            <person name="Paszkiewicz K."/>
            <person name="Jones T."/>
            <person name="Grant M."/>
            <person name="Ambacheew D."/>
            <person name="Muzemil S."/>
            <person name="Studholme D.J."/>
        </authorList>
    </citation>
    <scope>NUCLEOTIDE SEQUENCE [LARGE SCALE GENOMIC DNA]</scope>
</reference>